<dbReference type="PANTHER" id="PTHR45267">
    <property type="match status" value="1"/>
</dbReference>
<dbReference type="PRINTS" id="PR00081">
    <property type="entry name" value="GDHRDH"/>
</dbReference>
<dbReference type="AlphaFoldDB" id="A0A4R3JRL4"/>
<reference evidence="2 3" key="1">
    <citation type="submission" date="2019-03" db="EMBL/GenBank/DDBJ databases">
        <title>Genomic Encyclopedia of Type Strains, Phase IV (KMG-IV): sequencing the most valuable type-strain genomes for metagenomic binning, comparative biology and taxonomic classification.</title>
        <authorList>
            <person name="Goeker M."/>
        </authorList>
    </citation>
    <scope>NUCLEOTIDE SEQUENCE [LARGE SCALE GENOMIC DNA]</scope>
    <source>
        <strain evidence="2 3">DSM 103923</strain>
    </source>
</reference>
<comment type="similarity">
    <text evidence="1">Belongs to the short-chain dehydrogenases/reductases (SDR) family.</text>
</comment>
<dbReference type="Gene3D" id="3.40.50.720">
    <property type="entry name" value="NAD(P)-binding Rossmann-like Domain"/>
    <property type="match status" value="1"/>
</dbReference>
<gene>
    <name evidence="2" type="ORF">EDC61_1193</name>
</gene>
<dbReference type="RefSeq" id="WP_126457915.1">
    <property type="nucleotide sequence ID" value="NZ_AP018721.1"/>
</dbReference>
<dbReference type="PANTHER" id="PTHR45267:SF2">
    <property type="entry name" value="NADPH-DEPENDENT PTERIN ALDEHYDE REDUCTASE"/>
    <property type="match status" value="1"/>
</dbReference>
<accession>A0A4R3JRL4</accession>
<evidence type="ECO:0000256" key="1">
    <source>
        <dbReference type="RuleBase" id="RU000363"/>
    </source>
</evidence>
<dbReference type="InterPro" id="IPR036291">
    <property type="entry name" value="NAD(P)-bd_dom_sf"/>
</dbReference>
<dbReference type="PRINTS" id="PR00080">
    <property type="entry name" value="SDRFAMILY"/>
</dbReference>
<comment type="caution">
    <text evidence="2">The sequence shown here is derived from an EMBL/GenBank/DDBJ whole genome shotgun (WGS) entry which is preliminary data.</text>
</comment>
<dbReference type="PROSITE" id="PS00061">
    <property type="entry name" value="ADH_SHORT"/>
    <property type="match status" value="1"/>
</dbReference>
<dbReference type="EMBL" id="SLZY01000019">
    <property type="protein sequence ID" value="TCS69705.1"/>
    <property type="molecule type" value="Genomic_DNA"/>
</dbReference>
<dbReference type="InterPro" id="IPR053241">
    <property type="entry name" value="NADPH_pterin_aldehyde_rdct"/>
</dbReference>
<name>A0A4R3JRL4_9PROT</name>
<dbReference type="InterPro" id="IPR020904">
    <property type="entry name" value="Sc_DH/Rdtase_CS"/>
</dbReference>
<dbReference type="InterPro" id="IPR002347">
    <property type="entry name" value="SDR_fam"/>
</dbReference>
<sequence>MKKTILITGTSRGLGRAMTAEFVRLGHTVIGCGRDKSAIARLKKQYGPPHRFDVVDVTDDAAVKHWAKAVLAEYAPPDLLLNNAALINPLAPLWEVPQQAFDAVIDVNIKGVANVIRHFVPAMVAKKHGVICNFSSGWGRSTDAQVAPYCASKWAIEGLTQALAQELPRGMAAIPLSPGIINTDMLKACFGTDAAAYPTAEEWAEDAVPWLLKLGPRDNGRSLTIGD</sequence>
<protein>
    <submittedName>
        <fullName evidence="2">NADP-dependent 3-hydroxy acid dehydrogenase YdfG</fullName>
    </submittedName>
</protein>
<dbReference type="Pfam" id="PF00106">
    <property type="entry name" value="adh_short"/>
    <property type="match status" value="1"/>
</dbReference>
<dbReference type="GO" id="GO:0016616">
    <property type="term" value="F:oxidoreductase activity, acting on the CH-OH group of donors, NAD or NADP as acceptor"/>
    <property type="evidence" value="ECO:0007669"/>
    <property type="project" value="TreeGrafter"/>
</dbReference>
<proteinExistence type="inferred from homology"/>
<dbReference type="SUPFAM" id="SSF51735">
    <property type="entry name" value="NAD(P)-binding Rossmann-fold domains"/>
    <property type="match status" value="1"/>
</dbReference>
<organism evidence="2 3">
    <name type="scientific">Sulfuritortus calidifontis</name>
    <dbReference type="NCBI Taxonomy" id="1914471"/>
    <lineage>
        <taxon>Bacteria</taxon>
        <taxon>Pseudomonadati</taxon>
        <taxon>Pseudomonadota</taxon>
        <taxon>Betaproteobacteria</taxon>
        <taxon>Nitrosomonadales</taxon>
        <taxon>Thiobacillaceae</taxon>
        <taxon>Sulfuritortus</taxon>
    </lineage>
</organism>
<evidence type="ECO:0000313" key="2">
    <source>
        <dbReference type="EMBL" id="TCS69705.1"/>
    </source>
</evidence>
<dbReference type="GO" id="GO:0005829">
    <property type="term" value="C:cytosol"/>
    <property type="evidence" value="ECO:0007669"/>
    <property type="project" value="TreeGrafter"/>
</dbReference>
<dbReference type="Proteomes" id="UP000295135">
    <property type="component" value="Unassembled WGS sequence"/>
</dbReference>
<dbReference type="OrthoDB" id="9794387at2"/>
<evidence type="ECO:0000313" key="3">
    <source>
        <dbReference type="Proteomes" id="UP000295135"/>
    </source>
</evidence>
<keyword evidence="3" id="KW-1185">Reference proteome</keyword>